<evidence type="ECO:0000256" key="5">
    <source>
        <dbReference type="ARBA" id="ARBA00022989"/>
    </source>
</evidence>
<dbReference type="PANTHER" id="PTHR30353:SF0">
    <property type="entry name" value="TRANSMEMBRANE PROTEIN"/>
    <property type="match status" value="1"/>
</dbReference>
<dbReference type="EMBL" id="JAAYEE010000146">
    <property type="protein sequence ID" value="NLW35606.1"/>
    <property type="molecule type" value="Genomic_DNA"/>
</dbReference>
<comment type="similarity">
    <text evidence="2 7">Belongs to the DedA family.</text>
</comment>
<reference evidence="9" key="2">
    <citation type="submission" date="2020-01" db="EMBL/GenBank/DDBJ databases">
        <authorList>
            <person name="Campanaro S."/>
        </authorList>
    </citation>
    <scope>NUCLEOTIDE SEQUENCE</scope>
    <source>
        <strain evidence="9">AS06rmzACSIP_7</strain>
    </source>
</reference>
<dbReference type="AlphaFoldDB" id="A0A971M5P9"/>
<evidence type="ECO:0000259" key="8">
    <source>
        <dbReference type="Pfam" id="PF09335"/>
    </source>
</evidence>
<keyword evidence="3 7" id="KW-1003">Cell membrane</keyword>
<protein>
    <submittedName>
        <fullName evidence="9">DedA family protein</fullName>
    </submittedName>
</protein>
<feature type="domain" description="VTT" evidence="8">
    <location>
        <begin position="49"/>
        <end position="174"/>
    </location>
</feature>
<evidence type="ECO:0000256" key="2">
    <source>
        <dbReference type="ARBA" id="ARBA00010792"/>
    </source>
</evidence>
<feature type="transmembrane region" description="Helical" evidence="7">
    <location>
        <begin position="70"/>
        <end position="95"/>
    </location>
</feature>
<dbReference type="PANTHER" id="PTHR30353">
    <property type="entry name" value="INNER MEMBRANE PROTEIN DEDA-RELATED"/>
    <property type="match status" value="1"/>
</dbReference>
<dbReference type="Proteomes" id="UP000777265">
    <property type="component" value="Unassembled WGS sequence"/>
</dbReference>
<proteinExistence type="inferred from homology"/>
<evidence type="ECO:0000256" key="4">
    <source>
        <dbReference type="ARBA" id="ARBA00022692"/>
    </source>
</evidence>
<sequence length="220" mass="25005">MEFLKTFIDIFMHIDQHLSTIIQDYGLWTYLILFFIIFLETGLVVTPLLPGDSLLFAAGTFAAKGALDEWWLFVLLSVAAIAGDTANYWIGAYVGPRVFHREKVRFLNKEYLDRTHQFYEKYGGKTIVIARFIPIIRTFAPFVAGIGSMTYWRFISYNIIGGVVWVGLCIFAGHYFGNLPVVKENFSLVIVAIVFISILPGIIEFLRHRFGGTQANQQST</sequence>
<feature type="transmembrane region" description="Helical" evidence="7">
    <location>
        <begin position="154"/>
        <end position="176"/>
    </location>
</feature>
<evidence type="ECO:0000313" key="10">
    <source>
        <dbReference type="Proteomes" id="UP000777265"/>
    </source>
</evidence>
<evidence type="ECO:0000256" key="3">
    <source>
        <dbReference type="ARBA" id="ARBA00022475"/>
    </source>
</evidence>
<dbReference type="Pfam" id="PF09335">
    <property type="entry name" value="VTT_dom"/>
    <property type="match status" value="1"/>
</dbReference>
<dbReference type="GO" id="GO:0005886">
    <property type="term" value="C:plasma membrane"/>
    <property type="evidence" value="ECO:0007669"/>
    <property type="project" value="UniProtKB-SubCell"/>
</dbReference>
<keyword evidence="5 7" id="KW-1133">Transmembrane helix</keyword>
<comment type="caution">
    <text evidence="9">The sequence shown here is derived from an EMBL/GenBank/DDBJ whole genome shotgun (WGS) entry which is preliminary data.</text>
</comment>
<feature type="transmembrane region" description="Helical" evidence="7">
    <location>
        <begin position="27"/>
        <end position="50"/>
    </location>
</feature>
<evidence type="ECO:0000313" key="9">
    <source>
        <dbReference type="EMBL" id="NLW35606.1"/>
    </source>
</evidence>
<name>A0A971M5P9_9BACT</name>
<accession>A0A971M5P9</accession>
<organism evidence="9 10">
    <name type="scientific">Syntrophorhabdus aromaticivorans</name>
    <dbReference type="NCBI Taxonomy" id="328301"/>
    <lineage>
        <taxon>Bacteria</taxon>
        <taxon>Pseudomonadati</taxon>
        <taxon>Thermodesulfobacteriota</taxon>
        <taxon>Syntrophorhabdia</taxon>
        <taxon>Syntrophorhabdales</taxon>
        <taxon>Syntrophorhabdaceae</taxon>
        <taxon>Syntrophorhabdus</taxon>
    </lineage>
</organism>
<dbReference type="InterPro" id="IPR032816">
    <property type="entry name" value="VTT_dom"/>
</dbReference>
<dbReference type="NCBIfam" id="NF008102">
    <property type="entry name" value="PRK10847.1"/>
    <property type="match status" value="1"/>
</dbReference>
<reference evidence="9" key="1">
    <citation type="journal article" date="2020" name="Biotechnol. Biofuels">
        <title>New insights from the biogas microbiome by comprehensive genome-resolved metagenomics of nearly 1600 species originating from multiple anaerobic digesters.</title>
        <authorList>
            <person name="Campanaro S."/>
            <person name="Treu L."/>
            <person name="Rodriguez-R L.M."/>
            <person name="Kovalovszki A."/>
            <person name="Ziels R.M."/>
            <person name="Maus I."/>
            <person name="Zhu X."/>
            <person name="Kougias P.G."/>
            <person name="Basile A."/>
            <person name="Luo G."/>
            <person name="Schluter A."/>
            <person name="Konstantinidis K.T."/>
            <person name="Angelidaki I."/>
        </authorList>
    </citation>
    <scope>NUCLEOTIDE SEQUENCE</scope>
    <source>
        <strain evidence="9">AS06rmzACSIP_7</strain>
    </source>
</reference>
<gene>
    <name evidence="9" type="ORF">GXY80_09030</name>
</gene>
<dbReference type="InterPro" id="IPR058127">
    <property type="entry name" value="DedA"/>
</dbReference>
<evidence type="ECO:0000256" key="6">
    <source>
        <dbReference type="ARBA" id="ARBA00023136"/>
    </source>
</evidence>
<feature type="transmembrane region" description="Helical" evidence="7">
    <location>
        <begin position="188"/>
        <end position="206"/>
    </location>
</feature>
<keyword evidence="6 7" id="KW-0472">Membrane</keyword>
<evidence type="ECO:0000256" key="7">
    <source>
        <dbReference type="RuleBase" id="RU367016"/>
    </source>
</evidence>
<comment type="subcellular location">
    <subcellularLocation>
        <location evidence="1 7">Cell membrane</location>
        <topology evidence="1 7">Multi-pass membrane protein</topology>
    </subcellularLocation>
</comment>
<dbReference type="InterPro" id="IPR032818">
    <property type="entry name" value="DedA-like"/>
</dbReference>
<keyword evidence="4 7" id="KW-0812">Transmembrane</keyword>
<evidence type="ECO:0000256" key="1">
    <source>
        <dbReference type="ARBA" id="ARBA00004651"/>
    </source>
</evidence>